<dbReference type="Proteomes" id="UP000316304">
    <property type="component" value="Unassembled WGS sequence"/>
</dbReference>
<gene>
    <name evidence="1" type="ORF">Pla52o_20940</name>
</gene>
<proteinExistence type="predicted"/>
<name>A0A5C6CHP0_9BACT</name>
<dbReference type="EMBL" id="SJPT01000003">
    <property type="protein sequence ID" value="TWU24170.1"/>
    <property type="molecule type" value="Genomic_DNA"/>
</dbReference>
<accession>A0A5C6CHP0</accession>
<dbReference type="AlphaFoldDB" id="A0A5C6CHP0"/>
<keyword evidence="2" id="KW-1185">Reference proteome</keyword>
<comment type="caution">
    <text evidence="1">The sequence shown here is derived from an EMBL/GenBank/DDBJ whole genome shotgun (WGS) entry which is preliminary data.</text>
</comment>
<sequence>MVVGAESVLNSPSFALNGVGGGPRPVVLPLSTKLHVSQFVGRGLSVFAKGTILGIDEMNSPLFGKGRLEK</sequence>
<evidence type="ECO:0000313" key="2">
    <source>
        <dbReference type="Proteomes" id="UP000316304"/>
    </source>
</evidence>
<reference evidence="1 2" key="1">
    <citation type="submission" date="2019-02" db="EMBL/GenBank/DDBJ databases">
        <title>Deep-cultivation of Planctomycetes and their phenomic and genomic characterization uncovers novel biology.</title>
        <authorList>
            <person name="Wiegand S."/>
            <person name="Jogler M."/>
            <person name="Boedeker C."/>
            <person name="Pinto D."/>
            <person name="Vollmers J."/>
            <person name="Rivas-Marin E."/>
            <person name="Kohn T."/>
            <person name="Peeters S.H."/>
            <person name="Heuer A."/>
            <person name="Rast P."/>
            <person name="Oberbeckmann S."/>
            <person name="Bunk B."/>
            <person name="Jeske O."/>
            <person name="Meyerdierks A."/>
            <person name="Storesund J.E."/>
            <person name="Kallscheuer N."/>
            <person name="Luecker S."/>
            <person name="Lage O.M."/>
            <person name="Pohl T."/>
            <person name="Merkel B.J."/>
            <person name="Hornburger P."/>
            <person name="Mueller R.-W."/>
            <person name="Bruemmer F."/>
            <person name="Labrenz M."/>
            <person name="Spormann A.M."/>
            <person name="Op Den Camp H."/>
            <person name="Overmann J."/>
            <person name="Amann R."/>
            <person name="Jetten M.S.M."/>
            <person name="Mascher T."/>
            <person name="Medema M.H."/>
            <person name="Devos D.P."/>
            <person name="Kaster A.-K."/>
            <person name="Ovreas L."/>
            <person name="Rohde M."/>
            <person name="Galperin M.Y."/>
            <person name="Jogler C."/>
        </authorList>
    </citation>
    <scope>NUCLEOTIDE SEQUENCE [LARGE SCALE GENOMIC DNA]</scope>
    <source>
        <strain evidence="1 2">Pla52o</strain>
    </source>
</reference>
<protein>
    <submittedName>
        <fullName evidence="1">Uncharacterized protein</fullName>
    </submittedName>
</protein>
<evidence type="ECO:0000313" key="1">
    <source>
        <dbReference type="EMBL" id="TWU24170.1"/>
    </source>
</evidence>
<organism evidence="1 2">
    <name type="scientific">Novipirellula galeiformis</name>
    <dbReference type="NCBI Taxonomy" id="2528004"/>
    <lineage>
        <taxon>Bacteria</taxon>
        <taxon>Pseudomonadati</taxon>
        <taxon>Planctomycetota</taxon>
        <taxon>Planctomycetia</taxon>
        <taxon>Pirellulales</taxon>
        <taxon>Pirellulaceae</taxon>
        <taxon>Novipirellula</taxon>
    </lineage>
</organism>